<dbReference type="PROSITE" id="PS01229">
    <property type="entry name" value="COF_2"/>
    <property type="match status" value="1"/>
</dbReference>
<dbReference type="RefSeq" id="WP_025208665.1">
    <property type="nucleotide sequence ID" value="NZ_CP006932.1"/>
</dbReference>
<keyword evidence="1" id="KW-0378">Hydrolase</keyword>
<reference evidence="1 2" key="1">
    <citation type="journal article" date="2014" name="Genome Biol. Evol.">
        <title>Phylogenomics of "Candidatus Hepatoplasma crinochetorum," a Lineage of Mollicutes Associated with Noninsect Arthropods.</title>
        <authorList>
            <person name="Leclercq S."/>
            <person name="Dittmer J."/>
            <person name="Bouchon D."/>
            <person name="Cordaux R."/>
        </authorList>
    </citation>
    <scope>NUCLEOTIDE SEQUENCE [LARGE SCALE GENOMIC DNA]</scope>
    <source>
        <strain evidence="1 2">Av</strain>
    </source>
</reference>
<dbReference type="EC" id="3.1.3.-" evidence="1"/>
<accession>W8GEZ7</accession>
<evidence type="ECO:0000313" key="2">
    <source>
        <dbReference type="Proteomes" id="UP000019450"/>
    </source>
</evidence>
<dbReference type="Proteomes" id="UP000019450">
    <property type="component" value="Chromosome"/>
</dbReference>
<gene>
    <name evidence="1" type="primary">yidA</name>
    <name evidence="1" type="ORF">X271_00258</name>
</gene>
<dbReference type="PANTHER" id="PTHR10000:SF23">
    <property type="entry name" value="5-AMINO-6-(5-PHOSPHO-D-RIBITYLAMINO)URACIL PHOSPHATASE YITU"/>
    <property type="match status" value="1"/>
</dbReference>
<dbReference type="Gene3D" id="3.30.1240.10">
    <property type="match status" value="1"/>
</dbReference>
<dbReference type="HOGENOM" id="CLU_044146_3_1_14"/>
<dbReference type="InterPro" id="IPR023214">
    <property type="entry name" value="HAD_sf"/>
</dbReference>
<name>W8GEZ7_9MOLU</name>
<dbReference type="KEGG" id="hcr:X271_00258"/>
<dbReference type="Pfam" id="PF08282">
    <property type="entry name" value="Hydrolase_3"/>
    <property type="match status" value="1"/>
</dbReference>
<dbReference type="SUPFAM" id="SSF56784">
    <property type="entry name" value="HAD-like"/>
    <property type="match status" value="1"/>
</dbReference>
<dbReference type="Gene3D" id="3.40.50.1000">
    <property type="entry name" value="HAD superfamily/HAD-like"/>
    <property type="match status" value="1"/>
</dbReference>
<dbReference type="AlphaFoldDB" id="W8GEZ7"/>
<dbReference type="GO" id="GO:0000287">
    <property type="term" value="F:magnesium ion binding"/>
    <property type="evidence" value="ECO:0007669"/>
    <property type="project" value="TreeGrafter"/>
</dbReference>
<dbReference type="SFLD" id="SFLDS00003">
    <property type="entry name" value="Haloacid_Dehalogenase"/>
    <property type="match status" value="1"/>
</dbReference>
<dbReference type="GO" id="GO:0016791">
    <property type="term" value="F:phosphatase activity"/>
    <property type="evidence" value="ECO:0007669"/>
    <property type="project" value="TreeGrafter"/>
</dbReference>
<sequence length="298" mass="35368">MKTQTELNSKSEKWLIAIDIDRTLIPDQDWNNEKTNNQILDGEIKILDRLIKKGHKVVIATGRSLKSSEELFNNINLNIILSNFNGCYISIPKKNKILLNETINLKDLKKIANENLLKKFKYNFIFKYKDYVKIENLNDKLLFDLYSKFPKFKIEKLDLKKEIEEPISTYMHLKVNQNEQEKILKILEKLKEKYNKSLNLWFWRENIGESMILEINNKKYNKWTSILFIADKYKIKKENIITIGDNLNDYEMIKNANHGVAMINGLDEIKEIAEYVTEYDNNNNGVSHFLNNFFEKRD</sequence>
<dbReference type="NCBIfam" id="TIGR01484">
    <property type="entry name" value="HAD-SF-IIB"/>
    <property type="match status" value="1"/>
</dbReference>
<keyword evidence="2" id="KW-1185">Reference proteome</keyword>
<dbReference type="SFLD" id="SFLDG01140">
    <property type="entry name" value="C2.B:_Phosphomannomutase_and_P"/>
    <property type="match status" value="1"/>
</dbReference>
<dbReference type="InterPro" id="IPR036412">
    <property type="entry name" value="HAD-like_sf"/>
</dbReference>
<organism evidence="1 2">
    <name type="scientific">Candidatus Hepatoplasma crinochetorum Av</name>
    <dbReference type="NCBI Taxonomy" id="1427984"/>
    <lineage>
        <taxon>Bacteria</taxon>
        <taxon>Bacillati</taxon>
        <taxon>Mycoplasmatota</taxon>
        <taxon>Mollicutes</taxon>
        <taxon>Candidatus Hepatoplasmataceae</taxon>
        <taxon>Candidatus Hepatoplasma</taxon>
    </lineage>
</organism>
<dbReference type="eggNOG" id="COG0561">
    <property type="taxonomic scope" value="Bacteria"/>
</dbReference>
<dbReference type="STRING" id="1427984.X271_00258"/>
<proteinExistence type="predicted"/>
<dbReference type="OrthoDB" id="9781413at2"/>
<dbReference type="InterPro" id="IPR006379">
    <property type="entry name" value="HAD-SF_hydro_IIB"/>
</dbReference>
<protein>
    <submittedName>
        <fullName evidence="1">Phosphatase YidA</fullName>
        <ecNumber evidence="1">3.1.3.-</ecNumber>
    </submittedName>
</protein>
<dbReference type="EMBL" id="CP006932">
    <property type="protein sequence ID" value="AHK22364.1"/>
    <property type="molecule type" value="Genomic_DNA"/>
</dbReference>
<evidence type="ECO:0000313" key="1">
    <source>
        <dbReference type="EMBL" id="AHK22364.1"/>
    </source>
</evidence>
<dbReference type="InterPro" id="IPR000150">
    <property type="entry name" value="Cof"/>
</dbReference>
<dbReference type="NCBIfam" id="TIGR00099">
    <property type="entry name" value="Cof-subfamily"/>
    <property type="match status" value="1"/>
</dbReference>
<dbReference type="PANTHER" id="PTHR10000">
    <property type="entry name" value="PHOSPHOSERINE PHOSPHATASE"/>
    <property type="match status" value="1"/>
</dbReference>
<dbReference type="GO" id="GO:0005829">
    <property type="term" value="C:cytosol"/>
    <property type="evidence" value="ECO:0007669"/>
    <property type="project" value="TreeGrafter"/>
</dbReference>